<dbReference type="EMBL" id="LAZR01054824">
    <property type="protein sequence ID" value="KKK77717.1"/>
    <property type="molecule type" value="Genomic_DNA"/>
</dbReference>
<proteinExistence type="predicted"/>
<feature type="non-terminal residue" evidence="2">
    <location>
        <position position="112"/>
    </location>
</feature>
<protein>
    <submittedName>
        <fullName evidence="2">Uncharacterized protein</fullName>
    </submittedName>
</protein>
<sequence>MDTNALKKFAAAARNLLIDQVTAKLDLVLAEGAPARREHPQAIKDLETAIRKDGRKQVIEQVAYTWFNRFVAIRFMELHGYLDHGYRVLSPSPHRGEGRGEGPPEILEHAEH</sequence>
<gene>
    <name evidence="2" type="ORF">LCGC14_2850790</name>
</gene>
<name>A0A0F8Y8F9_9ZZZZ</name>
<accession>A0A0F8Y8F9</accession>
<reference evidence="2" key="1">
    <citation type="journal article" date="2015" name="Nature">
        <title>Complex archaea that bridge the gap between prokaryotes and eukaryotes.</title>
        <authorList>
            <person name="Spang A."/>
            <person name="Saw J.H."/>
            <person name="Jorgensen S.L."/>
            <person name="Zaremba-Niedzwiedzka K."/>
            <person name="Martijn J."/>
            <person name="Lind A.E."/>
            <person name="van Eijk R."/>
            <person name="Schleper C."/>
            <person name="Guy L."/>
            <person name="Ettema T.J."/>
        </authorList>
    </citation>
    <scope>NUCLEOTIDE SEQUENCE</scope>
</reference>
<organism evidence="2">
    <name type="scientific">marine sediment metagenome</name>
    <dbReference type="NCBI Taxonomy" id="412755"/>
    <lineage>
        <taxon>unclassified sequences</taxon>
        <taxon>metagenomes</taxon>
        <taxon>ecological metagenomes</taxon>
    </lineage>
</organism>
<evidence type="ECO:0000256" key="1">
    <source>
        <dbReference type="SAM" id="MobiDB-lite"/>
    </source>
</evidence>
<feature type="compositionally biased region" description="Basic and acidic residues" evidence="1">
    <location>
        <begin position="94"/>
        <end position="112"/>
    </location>
</feature>
<evidence type="ECO:0000313" key="2">
    <source>
        <dbReference type="EMBL" id="KKK77717.1"/>
    </source>
</evidence>
<comment type="caution">
    <text evidence="2">The sequence shown here is derived from an EMBL/GenBank/DDBJ whole genome shotgun (WGS) entry which is preliminary data.</text>
</comment>
<feature type="region of interest" description="Disordered" evidence="1">
    <location>
        <begin position="89"/>
        <end position="112"/>
    </location>
</feature>
<dbReference type="AlphaFoldDB" id="A0A0F8Y8F9"/>